<evidence type="ECO:0000256" key="5">
    <source>
        <dbReference type="ARBA" id="ARBA00023136"/>
    </source>
</evidence>
<dbReference type="Pfam" id="PF02104">
    <property type="entry name" value="SURF1"/>
    <property type="match status" value="1"/>
</dbReference>
<name>A0A840LGI6_9BURK</name>
<organism evidence="7 8">
    <name type="scientific">Roseateles oligotrophus</name>
    <dbReference type="NCBI Taxonomy" id="1769250"/>
    <lineage>
        <taxon>Bacteria</taxon>
        <taxon>Pseudomonadati</taxon>
        <taxon>Pseudomonadota</taxon>
        <taxon>Betaproteobacteria</taxon>
        <taxon>Burkholderiales</taxon>
        <taxon>Sphaerotilaceae</taxon>
        <taxon>Roseateles</taxon>
    </lineage>
</organism>
<dbReference type="EMBL" id="JACHLP010000016">
    <property type="protein sequence ID" value="MBB4846185.1"/>
    <property type="molecule type" value="Genomic_DNA"/>
</dbReference>
<dbReference type="InterPro" id="IPR002994">
    <property type="entry name" value="Surf1/Shy1"/>
</dbReference>
<evidence type="ECO:0000313" key="8">
    <source>
        <dbReference type="Proteomes" id="UP000562027"/>
    </source>
</evidence>
<protein>
    <recommendedName>
        <fullName evidence="6">SURF1-like protein</fullName>
    </recommendedName>
</protein>
<dbReference type="PANTHER" id="PTHR23427">
    <property type="entry name" value="SURFEIT LOCUS PROTEIN"/>
    <property type="match status" value="1"/>
</dbReference>
<comment type="caution">
    <text evidence="6">Lacks conserved residue(s) required for the propagation of feature annotation.</text>
</comment>
<evidence type="ECO:0000256" key="2">
    <source>
        <dbReference type="ARBA" id="ARBA00007165"/>
    </source>
</evidence>
<evidence type="ECO:0000256" key="4">
    <source>
        <dbReference type="ARBA" id="ARBA00022989"/>
    </source>
</evidence>
<dbReference type="InterPro" id="IPR045214">
    <property type="entry name" value="Surf1/Surf4"/>
</dbReference>
<proteinExistence type="inferred from homology"/>
<dbReference type="GO" id="GO:0005886">
    <property type="term" value="C:plasma membrane"/>
    <property type="evidence" value="ECO:0007669"/>
    <property type="project" value="UniProtKB-SubCell"/>
</dbReference>
<dbReference type="Proteomes" id="UP000562027">
    <property type="component" value="Unassembled WGS sequence"/>
</dbReference>
<keyword evidence="6" id="KW-1003">Cell membrane</keyword>
<comment type="similarity">
    <text evidence="2 6">Belongs to the SURF1 family.</text>
</comment>
<dbReference type="AlphaFoldDB" id="A0A840LGI6"/>
<sequence length="251" mass="27663">MSPRARFWLILAAALAAVALSARLGVWQLDRAAQKVALQEAVEQRAQLPALDAAQLSADAANAQLQLQRRVLLRGRWLSDKTVFLDNRPMDGRVGFFVVTPLRLSGRGEAILVQRGWVPRDARDRSRLPTLADSVAAEVEVQGRLALAPSRLYEFSAAASGPIRQNLDAAAYAQEIQQALLPLTVLQSGPVDPQDGLLRDWAAPDLGLQKHYGYAFQWFALSALLLGLYVWFQLIRPTLQRQAKPEASHGE</sequence>
<gene>
    <name evidence="7" type="ORF">HNP55_004739</name>
</gene>
<evidence type="ECO:0000256" key="3">
    <source>
        <dbReference type="ARBA" id="ARBA00022692"/>
    </source>
</evidence>
<reference evidence="7 8" key="1">
    <citation type="submission" date="2020-08" db="EMBL/GenBank/DDBJ databases">
        <title>Functional genomics of gut bacteria from endangered species of beetles.</title>
        <authorList>
            <person name="Carlos-Shanley C."/>
        </authorList>
    </citation>
    <scope>NUCLEOTIDE SEQUENCE [LARGE SCALE GENOMIC DNA]</scope>
    <source>
        <strain evidence="7 8">S00239</strain>
    </source>
</reference>
<dbReference type="CDD" id="cd06662">
    <property type="entry name" value="SURF1"/>
    <property type="match status" value="1"/>
</dbReference>
<keyword evidence="5 6" id="KW-0472">Membrane</keyword>
<dbReference type="PANTHER" id="PTHR23427:SF2">
    <property type="entry name" value="SURFEIT LOCUS PROTEIN 1"/>
    <property type="match status" value="1"/>
</dbReference>
<dbReference type="PROSITE" id="PS50895">
    <property type="entry name" value="SURF1"/>
    <property type="match status" value="1"/>
</dbReference>
<comment type="subcellular location">
    <subcellularLocation>
        <location evidence="6">Cell membrane</location>
        <topology evidence="6">Multi-pass membrane protein</topology>
    </subcellularLocation>
    <subcellularLocation>
        <location evidence="1">Membrane</location>
    </subcellularLocation>
</comment>
<feature type="transmembrane region" description="Helical" evidence="6">
    <location>
        <begin position="212"/>
        <end position="232"/>
    </location>
</feature>
<comment type="caution">
    <text evidence="7">The sequence shown here is derived from an EMBL/GenBank/DDBJ whole genome shotgun (WGS) entry which is preliminary data.</text>
</comment>
<dbReference type="RefSeq" id="WP_184304772.1">
    <property type="nucleotide sequence ID" value="NZ_JACHLP010000016.1"/>
</dbReference>
<keyword evidence="8" id="KW-1185">Reference proteome</keyword>
<evidence type="ECO:0000256" key="6">
    <source>
        <dbReference type="RuleBase" id="RU363076"/>
    </source>
</evidence>
<keyword evidence="3 6" id="KW-0812">Transmembrane</keyword>
<accession>A0A840LGI6</accession>
<evidence type="ECO:0000256" key="1">
    <source>
        <dbReference type="ARBA" id="ARBA00004370"/>
    </source>
</evidence>
<keyword evidence="4 6" id="KW-1133">Transmembrane helix</keyword>
<evidence type="ECO:0000313" key="7">
    <source>
        <dbReference type="EMBL" id="MBB4846185.1"/>
    </source>
</evidence>